<dbReference type="InterPro" id="IPR014755">
    <property type="entry name" value="Cu-Rt/internalin_Ig-like"/>
</dbReference>
<accession>A0A3G6IYC5</accession>
<keyword evidence="3 7" id="KW-0732">Signal</keyword>
<dbReference type="GO" id="GO:0005507">
    <property type="term" value="F:copper ion binding"/>
    <property type="evidence" value="ECO:0007669"/>
    <property type="project" value="InterPro"/>
</dbReference>
<feature type="region of interest" description="Disordered" evidence="5">
    <location>
        <begin position="133"/>
        <end position="168"/>
    </location>
</feature>
<keyword evidence="6" id="KW-1133">Transmembrane helix</keyword>
<dbReference type="InterPro" id="IPR007348">
    <property type="entry name" value="CopC_dom"/>
</dbReference>
<proteinExistence type="predicted"/>
<sequence precursor="true">MLIPSFKAKNLHRFAAASAMAALIAVPLPASAHDVVLDSNPENGAVIKEFPEEVTLEFSGMIKPDFNTFAITDLDSGEQLYTGEPEVDGPNASLAIPADKRGGEGKYQLGYQITSSDGHATRGKIAFEVSDGGATDATQSDAASKPSDDADQSEQTQQDNDQAADATGVEDSKNLGLIAGIAAAVMLIGILVLAIRRRR</sequence>
<keyword evidence="4" id="KW-0186">Copper</keyword>
<dbReference type="PANTHER" id="PTHR34820">
    <property type="entry name" value="INNER MEMBRANE PROTEIN YEBZ"/>
    <property type="match status" value="1"/>
</dbReference>
<gene>
    <name evidence="9" type="ORF">CPPEL_05100</name>
</gene>
<evidence type="ECO:0000256" key="4">
    <source>
        <dbReference type="ARBA" id="ARBA00023008"/>
    </source>
</evidence>
<dbReference type="Pfam" id="PF04234">
    <property type="entry name" value="CopC"/>
    <property type="match status" value="1"/>
</dbReference>
<dbReference type="InterPro" id="IPR032694">
    <property type="entry name" value="CopC/D"/>
</dbReference>
<dbReference type="RefSeq" id="WP_164470378.1">
    <property type="nucleotide sequence ID" value="NZ_CP033898.1"/>
</dbReference>
<dbReference type="InterPro" id="IPR014756">
    <property type="entry name" value="Ig_E-set"/>
</dbReference>
<feature type="domain" description="CopC" evidence="8">
    <location>
        <begin position="33"/>
        <end position="129"/>
    </location>
</feature>
<reference evidence="9 10" key="1">
    <citation type="submission" date="2018-11" db="EMBL/GenBank/DDBJ databases">
        <authorList>
            <person name="Kleinhagauer T."/>
            <person name="Glaeser S.P."/>
            <person name="Spergser J."/>
            <person name="Ruckert C."/>
            <person name="Kaempfer P."/>
            <person name="Busse H.-J."/>
        </authorList>
    </citation>
    <scope>NUCLEOTIDE SEQUENCE [LARGE SCALE GENOMIC DNA]</scope>
    <source>
        <strain evidence="9 10">812CH</strain>
    </source>
</reference>
<evidence type="ECO:0000256" key="1">
    <source>
        <dbReference type="ARBA" id="ARBA00004196"/>
    </source>
</evidence>
<evidence type="ECO:0000256" key="5">
    <source>
        <dbReference type="SAM" id="MobiDB-lite"/>
    </source>
</evidence>
<keyword evidence="10" id="KW-1185">Reference proteome</keyword>
<protein>
    <recommendedName>
        <fullName evidence="8">CopC domain-containing protein</fullName>
    </recommendedName>
</protein>
<keyword evidence="6" id="KW-0472">Membrane</keyword>
<feature type="compositionally biased region" description="Low complexity" evidence="5">
    <location>
        <begin position="157"/>
        <end position="166"/>
    </location>
</feature>
<dbReference type="NCBIfam" id="TIGR01167">
    <property type="entry name" value="LPXTG_anchor"/>
    <property type="match status" value="1"/>
</dbReference>
<organism evidence="9 10">
    <name type="scientific">Corynebacterium pseudopelargi</name>
    <dbReference type="NCBI Taxonomy" id="2080757"/>
    <lineage>
        <taxon>Bacteria</taxon>
        <taxon>Bacillati</taxon>
        <taxon>Actinomycetota</taxon>
        <taxon>Actinomycetes</taxon>
        <taxon>Mycobacteriales</taxon>
        <taxon>Corynebacteriaceae</taxon>
        <taxon>Corynebacterium</taxon>
    </lineage>
</organism>
<name>A0A3G6IYC5_9CORY</name>
<feature type="signal peptide" evidence="7">
    <location>
        <begin position="1"/>
        <end position="32"/>
    </location>
</feature>
<keyword evidence="6" id="KW-0812">Transmembrane</keyword>
<dbReference type="EMBL" id="CP033898">
    <property type="protein sequence ID" value="AZA09140.1"/>
    <property type="molecule type" value="Genomic_DNA"/>
</dbReference>
<comment type="subcellular location">
    <subcellularLocation>
        <location evidence="1">Cell envelope</location>
    </subcellularLocation>
</comment>
<dbReference type="Proteomes" id="UP000271426">
    <property type="component" value="Chromosome"/>
</dbReference>
<dbReference type="PANTHER" id="PTHR34820:SF4">
    <property type="entry name" value="INNER MEMBRANE PROTEIN YEBZ"/>
    <property type="match status" value="1"/>
</dbReference>
<evidence type="ECO:0000313" key="10">
    <source>
        <dbReference type="Proteomes" id="UP000271426"/>
    </source>
</evidence>
<evidence type="ECO:0000313" key="9">
    <source>
        <dbReference type="EMBL" id="AZA09140.1"/>
    </source>
</evidence>
<feature type="chain" id="PRO_5018102576" description="CopC domain-containing protein" evidence="7">
    <location>
        <begin position="33"/>
        <end position="199"/>
    </location>
</feature>
<dbReference type="GO" id="GO:0006825">
    <property type="term" value="P:copper ion transport"/>
    <property type="evidence" value="ECO:0007669"/>
    <property type="project" value="InterPro"/>
</dbReference>
<dbReference type="GO" id="GO:0005886">
    <property type="term" value="C:plasma membrane"/>
    <property type="evidence" value="ECO:0007669"/>
    <property type="project" value="TreeGrafter"/>
</dbReference>
<evidence type="ECO:0000256" key="3">
    <source>
        <dbReference type="ARBA" id="ARBA00022729"/>
    </source>
</evidence>
<dbReference type="GO" id="GO:0030313">
    <property type="term" value="C:cell envelope"/>
    <property type="evidence" value="ECO:0007669"/>
    <property type="project" value="UniProtKB-SubCell"/>
</dbReference>
<dbReference type="SUPFAM" id="SSF81296">
    <property type="entry name" value="E set domains"/>
    <property type="match status" value="1"/>
</dbReference>
<dbReference type="Gene3D" id="2.60.40.1220">
    <property type="match status" value="1"/>
</dbReference>
<evidence type="ECO:0000259" key="8">
    <source>
        <dbReference type="Pfam" id="PF04234"/>
    </source>
</evidence>
<evidence type="ECO:0000256" key="6">
    <source>
        <dbReference type="SAM" id="Phobius"/>
    </source>
</evidence>
<dbReference type="KEGG" id="cpso:CPPEL_05100"/>
<dbReference type="AlphaFoldDB" id="A0A3G6IYC5"/>
<evidence type="ECO:0000256" key="7">
    <source>
        <dbReference type="SAM" id="SignalP"/>
    </source>
</evidence>
<dbReference type="GO" id="GO:0046688">
    <property type="term" value="P:response to copper ion"/>
    <property type="evidence" value="ECO:0007669"/>
    <property type="project" value="InterPro"/>
</dbReference>
<evidence type="ECO:0000256" key="2">
    <source>
        <dbReference type="ARBA" id="ARBA00022723"/>
    </source>
</evidence>
<feature type="transmembrane region" description="Helical" evidence="6">
    <location>
        <begin position="175"/>
        <end position="195"/>
    </location>
</feature>
<keyword evidence="2" id="KW-0479">Metal-binding</keyword>
<dbReference type="GO" id="GO:0042597">
    <property type="term" value="C:periplasmic space"/>
    <property type="evidence" value="ECO:0007669"/>
    <property type="project" value="InterPro"/>
</dbReference>